<evidence type="ECO:0000259" key="2">
    <source>
        <dbReference type="Pfam" id="PF03732"/>
    </source>
</evidence>
<name>A0ABQ4Y4R2_9ASTR</name>
<evidence type="ECO:0000256" key="1">
    <source>
        <dbReference type="SAM" id="MobiDB-lite"/>
    </source>
</evidence>
<feature type="region of interest" description="Disordered" evidence="1">
    <location>
        <begin position="147"/>
        <end position="179"/>
    </location>
</feature>
<accession>A0ABQ4Y4R2</accession>
<keyword evidence="3" id="KW-0548">Nucleotidyltransferase</keyword>
<keyword evidence="3" id="KW-0808">Transferase</keyword>
<reference evidence="3" key="1">
    <citation type="journal article" date="2022" name="Int. J. Mol. Sci.">
        <title>Draft Genome of Tanacetum Coccineum: Genomic Comparison of Closely Related Tanacetum-Family Plants.</title>
        <authorList>
            <person name="Yamashiro T."/>
            <person name="Shiraishi A."/>
            <person name="Nakayama K."/>
            <person name="Satake H."/>
        </authorList>
    </citation>
    <scope>NUCLEOTIDE SEQUENCE</scope>
</reference>
<comment type="caution">
    <text evidence="3">The sequence shown here is derived from an EMBL/GenBank/DDBJ whole genome shotgun (WGS) entry which is preliminary data.</text>
</comment>
<evidence type="ECO:0000313" key="3">
    <source>
        <dbReference type="EMBL" id="GJS72574.1"/>
    </source>
</evidence>
<feature type="compositionally biased region" description="Basic and acidic residues" evidence="1">
    <location>
        <begin position="147"/>
        <end position="171"/>
    </location>
</feature>
<keyword evidence="4" id="KW-1185">Reference proteome</keyword>
<dbReference type="EMBL" id="BQNB010010089">
    <property type="protein sequence ID" value="GJS72574.1"/>
    <property type="molecule type" value="Genomic_DNA"/>
</dbReference>
<organism evidence="3 4">
    <name type="scientific">Tanacetum coccineum</name>
    <dbReference type="NCBI Taxonomy" id="301880"/>
    <lineage>
        <taxon>Eukaryota</taxon>
        <taxon>Viridiplantae</taxon>
        <taxon>Streptophyta</taxon>
        <taxon>Embryophyta</taxon>
        <taxon>Tracheophyta</taxon>
        <taxon>Spermatophyta</taxon>
        <taxon>Magnoliopsida</taxon>
        <taxon>eudicotyledons</taxon>
        <taxon>Gunneridae</taxon>
        <taxon>Pentapetalae</taxon>
        <taxon>asterids</taxon>
        <taxon>campanulids</taxon>
        <taxon>Asterales</taxon>
        <taxon>Asteraceae</taxon>
        <taxon>Asteroideae</taxon>
        <taxon>Anthemideae</taxon>
        <taxon>Anthemidinae</taxon>
        <taxon>Tanacetum</taxon>
    </lineage>
</organism>
<gene>
    <name evidence="3" type="ORF">Tco_0705415</name>
</gene>
<dbReference type="InterPro" id="IPR005162">
    <property type="entry name" value="Retrotrans_gag_dom"/>
</dbReference>
<proteinExistence type="predicted"/>
<reference evidence="3" key="2">
    <citation type="submission" date="2022-01" db="EMBL/GenBank/DDBJ databases">
        <authorList>
            <person name="Yamashiro T."/>
            <person name="Shiraishi A."/>
            <person name="Satake H."/>
            <person name="Nakayama K."/>
        </authorList>
    </citation>
    <scope>NUCLEOTIDE SEQUENCE</scope>
</reference>
<sequence>MLLPSTTHRDDLLEAGTLLRKRDYFTAPNGRFEVGESLSAAAARQAGHTLAHIVDYGFIDIVDASIRAAESRAMTVVWEVNEKVTNLATTQRERIYFRSMASSYEREAVIARQAWVHSKSRIQAMKAQIRALQRDVDVLQRQRIRDEDKLTNHIQHEHDSGNGDDSHDSRTGGRRQAPTTRECAYSDFLKCQPLNFKGTKGVGNALTWWNSYVKIVSHEVAYRMTWKALKKMMTDKYCPRGEIKKLKIELWYLKVKGTDVLSYNQCFQELALMCSRMFLEESDEIEKYDAIEFATELMDQKIRTFADCQAENKRKIDDNSRNNQNQLSKGKMWQGPTLLGLGNRKCMEDLNLCALNATTITMGSVLPSAPTARGLAIWPMTVGVC</sequence>
<dbReference type="GO" id="GO:0003964">
    <property type="term" value="F:RNA-directed DNA polymerase activity"/>
    <property type="evidence" value="ECO:0007669"/>
    <property type="project" value="UniProtKB-KW"/>
</dbReference>
<feature type="domain" description="Retrotransposon gag" evidence="2">
    <location>
        <begin position="203"/>
        <end position="287"/>
    </location>
</feature>
<keyword evidence="3" id="KW-0695">RNA-directed DNA polymerase</keyword>
<dbReference type="Pfam" id="PF03732">
    <property type="entry name" value="Retrotrans_gag"/>
    <property type="match status" value="1"/>
</dbReference>
<evidence type="ECO:0000313" key="4">
    <source>
        <dbReference type="Proteomes" id="UP001151760"/>
    </source>
</evidence>
<dbReference type="Proteomes" id="UP001151760">
    <property type="component" value="Unassembled WGS sequence"/>
</dbReference>
<protein>
    <submittedName>
        <fullName evidence="3">Reverse transcriptase domain-containing protein</fullName>
    </submittedName>
</protein>